<reference evidence="3" key="1">
    <citation type="submission" date="2016-05" db="EMBL/GenBank/DDBJ databases">
        <authorList>
            <person name="Lavstsen T."/>
            <person name="Jespersen J.S."/>
        </authorList>
    </citation>
    <scope>NUCLEOTIDE SEQUENCE</scope>
    <source>
        <tissue evidence="3">Brain</tissue>
    </source>
</reference>
<accession>A0A1A8ARP5</accession>
<keyword evidence="2" id="KW-1133">Transmembrane helix</keyword>
<protein>
    <submittedName>
        <fullName evidence="3">Uncharacterized protein</fullName>
    </submittedName>
</protein>
<sequence>MKRSFVWTGPIINNKTIITTFLPFPISILIVTITITNTSSSKPDTPGLGRAAPNSNTLSDLKCPSPRGANLTLSLSPDGPLRYPDLLMVMMNILPLCLSPGRRLLKHGSGETMTTYIWNFM</sequence>
<feature type="transmembrane region" description="Helical" evidence="2">
    <location>
        <begin position="12"/>
        <end position="35"/>
    </location>
</feature>
<evidence type="ECO:0000256" key="1">
    <source>
        <dbReference type="SAM" id="MobiDB-lite"/>
    </source>
</evidence>
<name>A0A1A8ARP5_NOTFU</name>
<keyword evidence="2" id="KW-0812">Transmembrane</keyword>
<organism evidence="3">
    <name type="scientific">Nothobranchius furzeri</name>
    <name type="common">Turquoise killifish</name>
    <dbReference type="NCBI Taxonomy" id="105023"/>
    <lineage>
        <taxon>Eukaryota</taxon>
        <taxon>Metazoa</taxon>
        <taxon>Chordata</taxon>
        <taxon>Craniata</taxon>
        <taxon>Vertebrata</taxon>
        <taxon>Euteleostomi</taxon>
        <taxon>Actinopterygii</taxon>
        <taxon>Neopterygii</taxon>
        <taxon>Teleostei</taxon>
        <taxon>Neoteleostei</taxon>
        <taxon>Acanthomorphata</taxon>
        <taxon>Ovalentaria</taxon>
        <taxon>Atherinomorphae</taxon>
        <taxon>Cyprinodontiformes</taxon>
        <taxon>Nothobranchiidae</taxon>
        <taxon>Nothobranchius</taxon>
    </lineage>
</organism>
<proteinExistence type="predicted"/>
<gene>
    <name evidence="3" type="primary">Nfu_g_1_014006</name>
</gene>
<dbReference type="AlphaFoldDB" id="A0A1A8ARP5"/>
<feature type="region of interest" description="Disordered" evidence="1">
    <location>
        <begin position="39"/>
        <end position="59"/>
    </location>
</feature>
<reference evidence="3" key="2">
    <citation type="submission" date="2016-06" db="EMBL/GenBank/DDBJ databases">
        <title>The genome of a short-lived fish provides insights into sex chromosome evolution and the genetic control of aging.</title>
        <authorList>
            <person name="Reichwald K."/>
            <person name="Felder M."/>
            <person name="Petzold A."/>
            <person name="Koch P."/>
            <person name="Groth M."/>
            <person name="Platzer M."/>
        </authorList>
    </citation>
    <scope>NUCLEOTIDE SEQUENCE</scope>
    <source>
        <tissue evidence="3">Brain</tissue>
    </source>
</reference>
<dbReference type="EMBL" id="HADY01019214">
    <property type="protein sequence ID" value="SBP57699.1"/>
    <property type="molecule type" value="Transcribed_RNA"/>
</dbReference>
<keyword evidence="2" id="KW-0472">Membrane</keyword>
<evidence type="ECO:0000256" key="2">
    <source>
        <dbReference type="SAM" id="Phobius"/>
    </source>
</evidence>
<evidence type="ECO:0000313" key="3">
    <source>
        <dbReference type="EMBL" id="SBP57699.1"/>
    </source>
</evidence>